<dbReference type="EMBL" id="VLYX01000039">
    <property type="protein sequence ID" value="MDR4328763.1"/>
    <property type="molecule type" value="Genomic_DNA"/>
</dbReference>
<accession>A0AAJ1Z2C5</accession>
<protein>
    <submittedName>
        <fullName evidence="1">Uncharacterized protein</fullName>
    </submittedName>
</protein>
<sequence length="203" mass="23891">MVAQLVTPLEHAIQLQSLQGIFQILFQTWDGDFVTQFENAIQRIKDINWDNVKKNQPSFELLVSEFIRRGNIFRDIYSPENKYRLAIFSAAETINAEIQVDIEGIVNDLNLLRYGWTARYLCKSFLEWSYLISSKNKIAMQFEDLYEPIIMLYERGGRISYHQNELLCGKYAWLRNCYDLPKNGIIKELKHEELDRIDNKGNA</sequence>
<dbReference type="AlphaFoldDB" id="A0AAJ1Z2C5"/>
<gene>
    <name evidence="1" type="ORF">FOS08_23505</name>
</gene>
<comment type="caution">
    <text evidence="1">The sequence shown here is derived from an EMBL/GenBank/DDBJ whole genome shotgun (WGS) entry which is preliminary data.</text>
</comment>
<dbReference type="Proteomes" id="UP001248134">
    <property type="component" value="Unassembled WGS sequence"/>
</dbReference>
<evidence type="ECO:0000313" key="2">
    <source>
        <dbReference type="Proteomes" id="UP001248134"/>
    </source>
</evidence>
<proteinExistence type="predicted"/>
<name>A0AAJ1Z2C5_9BACI</name>
<organism evidence="1 2">
    <name type="scientific">Bacillus pseudomycoides</name>
    <dbReference type="NCBI Taxonomy" id="64104"/>
    <lineage>
        <taxon>Bacteria</taxon>
        <taxon>Bacillati</taxon>
        <taxon>Bacillota</taxon>
        <taxon>Bacilli</taxon>
        <taxon>Bacillales</taxon>
        <taxon>Bacillaceae</taxon>
        <taxon>Bacillus</taxon>
        <taxon>Bacillus cereus group</taxon>
    </lineage>
</organism>
<reference evidence="1" key="1">
    <citation type="submission" date="2019-07" db="EMBL/GenBank/DDBJ databases">
        <title>Phylogenomic Reclassification of ATCC Bacillus Strains and Various Taxa within the Genus Bacillus.</title>
        <authorList>
            <person name="Riojas M.A."/>
            <person name="Frank A.M."/>
            <person name="Fenn S.L."/>
            <person name="King S.P."/>
            <person name="Brower S.M."/>
            <person name="Hazbon M.H."/>
        </authorList>
    </citation>
    <scope>NUCLEOTIDE SEQUENCE</scope>
    <source>
        <strain evidence="1">NR-12239</strain>
    </source>
</reference>
<evidence type="ECO:0000313" key="1">
    <source>
        <dbReference type="EMBL" id="MDR4328763.1"/>
    </source>
</evidence>